<accession>A0ABQ3NHI4</accession>
<dbReference type="Proteomes" id="UP000660554">
    <property type="component" value="Unassembled WGS sequence"/>
</dbReference>
<protein>
    <submittedName>
        <fullName evidence="4">MBL fold metallo-hydrolase</fullName>
    </submittedName>
</protein>
<dbReference type="SMART" id="SM00450">
    <property type="entry name" value="RHOD"/>
    <property type="match status" value="2"/>
</dbReference>
<dbReference type="RefSeq" id="WP_037698138.1">
    <property type="nucleotide sequence ID" value="NZ_BMRU01000016.1"/>
</dbReference>
<reference evidence="5" key="1">
    <citation type="submission" date="2020-09" db="EMBL/GenBank/DDBJ databases">
        <title>Whole genome shotgun sequence of Streptomyces cinnamonensis NBRC 15873.</title>
        <authorList>
            <person name="Komaki H."/>
            <person name="Tamura T."/>
        </authorList>
    </citation>
    <scope>NUCLEOTIDE SEQUENCE [LARGE SCALE GENOMIC DNA]</scope>
    <source>
        <strain evidence="5">NBRC 15873</strain>
    </source>
</reference>
<dbReference type="Gene3D" id="3.60.15.10">
    <property type="entry name" value="Ribonuclease Z/Hydroxyacylglutathione hydrolase-like"/>
    <property type="match status" value="1"/>
</dbReference>
<dbReference type="Pfam" id="PF00753">
    <property type="entry name" value="Lactamase_B"/>
    <property type="match status" value="1"/>
</dbReference>
<dbReference type="InterPro" id="IPR051682">
    <property type="entry name" value="Mito_Persulfide_Diox"/>
</dbReference>
<dbReference type="Pfam" id="PF00581">
    <property type="entry name" value="Rhodanese"/>
    <property type="match status" value="2"/>
</dbReference>
<feature type="domain" description="Rhodanese" evidence="3">
    <location>
        <begin position="373"/>
        <end position="454"/>
    </location>
</feature>
<dbReference type="InterPro" id="IPR001279">
    <property type="entry name" value="Metallo-B-lactamas"/>
</dbReference>
<feature type="domain" description="Rhodanese" evidence="3">
    <location>
        <begin position="268"/>
        <end position="361"/>
    </location>
</feature>
<dbReference type="EMBL" id="BNDV01000007">
    <property type="protein sequence ID" value="GHI12249.1"/>
    <property type="molecule type" value="Genomic_DNA"/>
</dbReference>
<feature type="region of interest" description="Disordered" evidence="2">
    <location>
        <begin position="184"/>
        <end position="206"/>
    </location>
</feature>
<dbReference type="InterPro" id="IPR044528">
    <property type="entry name" value="POD-like_MBL-fold"/>
</dbReference>
<keyword evidence="1" id="KW-0479">Metal-binding</keyword>
<evidence type="ECO:0000313" key="4">
    <source>
        <dbReference type="EMBL" id="GHI12249.1"/>
    </source>
</evidence>
<dbReference type="CDD" id="cd07724">
    <property type="entry name" value="POD-like_MBL-fold"/>
    <property type="match status" value="1"/>
</dbReference>
<dbReference type="PANTHER" id="PTHR43084">
    <property type="entry name" value="PERSULFIDE DIOXYGENASE ETHE1"/>
    <property type="match status" value="1"/>
</dbReference>
<gene>
    <name evidence="4" type="ORF">Scinn_17120</name>
</gene>
<dbReference type="SMART" id="SM00849">
    <property type="entry name" value="Lactamase_B"/>
    <property type="match status" value="1"/>
</dbReference>
<proteinExistence type="predicted"/>
<dbReference type="SUPFAM" id="SSF52821">
    <property type="entry name" value="Rhodanese/Cell cycle control phosphatase"/>
    <property type="match status" value="2"/>
</dbReference>
<keyword evidence="5" id="KW-1185">Reference proteome</keyword>
<dbReference type="GeneID" id="86957872"/>
<name>A0ABQ3NHI4_STRVG</name>
<sequence>MNGSEATIEVIATPSLGDTSYLLVSGDEAALVDPQRDSWELMEACAAKEVRIRYVLETHVHNDYVSGALEVRAATGATVAGPARAPYAFDHLPMAEDDEIRVGDVTVRAVETPGHTAEHTSYLVFDDAAGAPSAVFTGGSLLVGNAGRTDLSGSGRTEELARAQYRTLRRLALLPDGTRVLPTHGAGSSCAAGPVSGERTSTVGTERRTNPVLTAQDEEEFVRGRMSGLPAYPAYYRHMGPINGAGPRVLGGPPVMRPLTPTVVEGLLGGGAQIVDGRDRAAFAAGHLPDSICDELDERFASLVGEVVPFGTRLVLVLPEPAEDAAHEAMVQLLRIGYDDIAGYLVGGADAWAAAGRPLRSFRTADAAALAGRVDGRRVLDVRPDHPEGGIPGSLAVPLAELPRRIGELPRDREILVVCGSGRRAAVAAGLIDRAGIPVTAVISGGARELMAHT</sequence>
<dbReference type="PANTHER" id="PTHR43084:SF1">
    <property type="entry name" value="PERSULFIDE DIOXYGENASE ETHE1, MITOCHONDRIAL"/>
    <property type="match status" value="1"/>
</dbReference>
<dbReference type="InterPro" id="IPR001763">
    <property type="entry name" value="Rhodanese-like_dom"/>
</dbReference>
<evidence type="ECO:0000256" key="2">
    <source>
        <dbReference type="SAM" id="MobiDB-lite"/>
    </source>
</evidence>
<dbReference type="InterPro" id="IPR036873">
    <property type="entry name" value="Rhodanese-like_dom_sf"/>
</dbReference>
<dbReference type="Gene3D" id="3.40.250.10">
    <property type="entry name" value="Rhodanese-like domain"/>
    <property type="match status" value="2"/>
</dbReference>
<evidence type="ECO:0000259" key="3">
    <source>
        <dbReference type="PROSITE" id="PS50206"/>
    </source>
</evidence>
<dbReference type="CDD" id="cd00158">
    <property type="entry name" value="RHOD"/>
    <property type="match status" value="1"/>
</dbReference>
<dbReference type="PROSITE" id="PS50206">
    <property type="entry name" value="RHODANESE_3"/>
    <property type="match status" value="2"/>
</dbReference>
<dbReference type="SUPFAM" id="SSF56281">
    <property type="entry name" value="Metallo-hydrolase/oxidoreductase"/>
    <property type="match status" value="1"/>
</dbReference>
<dbReference type="InterPro" id="IPR036866">
    <property type="entry name" value="RibonucZ/Hydroxyglut_hydro"/>
</dbReference>
<evidence type="ECO:0000313" key="5">
    <source>
        <dbReference type="Proteomes" id="UP000660554"/>
    </source>
</evidence>
<organism evidence="4 5">
    <name type="scientific">Streptomyces virginiae</name>
    <name type="common">Streptomyces cinnamonensis</name>
    <dbReference type="NCBI Taxonomy" id="1961"/>
    <lineage>
        <taxon>Bacteria</taxon>
        <taxon>Bacillati</taxon>
        <taxon>Actinomycetota</taxon>
        <taxon>Actinomycetes</taxon>
        <taxon>Kitasatosporales</taxon>
        <taxon>Streptomycetaceae</taxon>
        <taxon>Streptomyces</taxon>
    </lineage>
</organism>
<comment type="caution">
    <text evidence="4">The sequence shown here is derived from an EMBL/GenBank/DDBJ whole genome shotgun (WGS) entry which is preliminary data.</text>
</comment>
<evidence type="ECO:0000256" key="1">
    <source>
        <dbReference type="ARBA" id="ARBA00022723"/>
    </source>
</evidence>